<keyword evidence="1" id="KW-1133">Transmembrane helix</keyword>
<reference evidence="2 3" key="1">
    <citation type="submission" date="2020-08" db="EMBL/GenBank/DDBJ databases">
        <authorList>
            <person name="Liu C."/>
            <person name="Sun Q."/>
        </authorList>
    </citation>
    <scope>NUCLEOTIDE SEQUENCE [LARGE SCALE GENOMIC DNA]</scope>
    <source>
        <strain evidence="2 3">NSJ-57</strain>
    </source>
</reference>
<dbReference type="RefSeq" id="WP_101475099.1">
    <property type="nucleotide sequence ID" value="NZ_CP060637.1"/>
</dbReference>
<accession>A0A7G9GXQ7</accession>
<feature type="transmembrane region" description="Helical" evidence="1">
    <location>
        <begin position="80"/>
        <end position="100"/>
    </location>
</feature>
<gene>
    <name evidence="2" type="ORF">H9Q81_01740</name>
</gene>
<dbReference type="KEGG" id="fho:H9Q81_01740"/>
<sequence length="219" mass="24140">MKKELYRYIKLYLGLFICSLGAVTVLKSDMGLPPWDVLHQGISKVTGITIGQASISIGVIIVLLDVFLGQPIGVGSVINFIFIGLFMDLIIFLDIVPVVNTLSGKILELVVGIFFYTYGTYLYMIQGMGCGPRDGFMQILTKKFNKPVSVIKNSIEVIAFVIGWLLGGKLGVGTVATALVMGVLLEWMLKLGKVDIKNLHHRSIKEEMIHLKNVISHNE</sequence>
<evidence type="ECO:0000256" key="1">
    <source>
        <dbReference type="SAM" id="Phobius"/>
    </source>
</evidence>
<protein>
    <recommendedName>
        <fullName evidence="4">Integral membrane protein</fullName>
    </recommendedName>
</protein>
<evidence type="ECO:0000313" key="3">
    <source>
        <dbReference type="Proteomes" id="UP000515913"/>
    </source>
</evidence>
<feature type="transmembrane region" description="Helical" evidence="1">
    <location>
        <begin position="9"/>
        <end position="26"/>
    </location>
</feature>
<dbReference type="AlphaFoldDB" id="A0A7G9GXQ7"/>
<dbReference type="Pfam" id="PF19700">
    <property type="entry name" value="DUF6198"/>
    <property type="match status" value="1"/>
</dbReference>
<feature type="transmembrane region" description="Helical" evidence="1">
    <location>
        <begin position="46"/>
        <end position="68"/>
    </location>
</feature>
<proteinExistence type="predicted"/>
<dbReference type="PANTHER" id="PTHR40078:SF1">
    <property type="entry name" value="INTEGRAL MEMBRANE PROTEIN"/>
    <property type="match status" value="1"/>
</dbReference>
<dbReference type="InterPro" id="IPR038750">
    <property type="entry name" value="YczE/YyaS-like"/>
</dbReference>
<keyword evidence="1" id="KW-0812">Transmembrane</keyword>
<evidence type="ECO:0000313" key="2">
    <source>
        <dbReference type="EMBL" id="QNM15589.1"/>
    </source>
</evidence>
<dbReference type="EMBL" id="CP060637">
    <property type="protein sequence ID" value="QNM15589.1"/>
    <property type="molecule type" value="Genomic_DNA"/>
</dbReference>
<keyword evidence="1" id="KW-0472">Membrane</keyword>
<dbReference type="Proteomes" id="UP000515913">
    <property type="component" value="Chromosome"/>
</dbReference>
<feature type="transmembrane region" description="Helical" evidence="1">
    <location>
        <begin position="106"/>
        <end position="126"/>
    </location>
</feature>
<evidence type="ECO:0008006" key="4">
    <source>
        <dbReference type="Google" id="ProtNLM"/>
    </source>
</evidence>
<keyword evidence="3" id="KW-1185">Reference proteome</keyword>
<organism evidence="2 3">
    <name type="scientific">Fusobacterium hominis</name>
    <dbReference type="NCBI Taxonomy" id="2764326"/>
    <lineage>
        <taxon>Bacteria</taxon>
        <taxon>Fusobacteriati</taxon>
        <taxon>Fusobacteriota</taxon>
        <taxon>Fusobacteriia</taxon>
        <taxon>Fusobacteriales</taxon>
        <taxon>Fusobacteriaceae</taxon>
        <taxon>Fusobacterium</taxon>
    </lineage>
</organism>
<name>A0A7G9GXQ7_9FUSO</name>
<dbReference type="PANTHER" id="PTHR40078">
    <property type="entry name" value="INTEGRAL MEMBRANE PROTEIN-RELATED"/>
    <property type="match status" value="1"/>
</dbReference>